<feature type="transmembrane region" description="Helical" evidence="8">
    <location>
        <begin position="105"/>
        <end position="123"/>
    </location>
</feature>
<evidence type="ECO:0000313" key="11">
    <source>
        <dbReference type="Proteomes" id="UP001180840"/>
    </source>
</evidence>
<evidence type="ECO:0000256" key="7">
    <source>
        <dbReference type="SAM" id="MobiDB-lite"/>
    </source>
</evidence>
<sequence length="465" mass="48991">MTTTQTSAVTTPAAAPAPESPSLGSRRSPKKAALASFLGSTLEYYDFFIYGTAAALVFPALFFPEGNQVIATVGAFASFGVAYITRPLGGLVMGHFGDRVGRKRVLMYTLLIMGVASLAIGLLPTYGSIGVTATILLVIARLAQGFSAGAEAAGASSLTIEHSPEGRRGFFTSFVMSGYAAGMVLSTVVFIPISRLPEQALMTWGWRIPFLLSVVVLGVAFYVRTRLDETPVFEDQVEATGGKTTLPAADVLRYQGGDVLRVILMSAFSVMQTIFTVLGLSYATSTAGFERSDILTVNAVTIGLSMLVMPLAAATSDRIGRRPVLLMAMTGCALVLPCYFLALGSGNIWLVFAASLLLMTFLYSGFNGLWPSFFGELFASPVRYTGMAMGNQLGLVVAGFGPMIGAVLLTDGHYGWIPVAVFAAVVSLLAGLAVFFSRETAHTPITELGRPYLEAVAAAPAPARA</sequence>
<dbReference type="PANTHER" id="PTHR43045">
    <property type="entry name" value="SHIKIMATE TRANSPORTER"/>
    <property type="match status" value="1"/>
</dbReference>
<feature type="compositionally biased region" description="Low complexity" evidence="7">
    <location>
        <begin position="1"/>
        <end position="22"/>
    </location>
</feature>
<evidence type="ECO:0000256" key="6">
    <source>
        <dbReference type="ARBA" id="ARBA00023136"/>
    </source>
</evidence>
<dbReference type="InterPro" id="IPR005829">
    <property type="entry name" value="Sugar_transporter_CS"/>
</dbReference>
<evidence type="ECO:0000256" key="8">
    <source>
        <dbReference type="SAM" id="Phobius"/>
    </source>
</evidence>
<dbReference type="PROSITE" id="PS00216">
    <property type="entry name" value="SUGAR_TRANSPORT_1"/>
    <property type="match status" value="1"/>
</dbReference>
<feature type="transmembrane region" description="Helical" evidence="8">
    <location>
        <begin position="129"/>
        <end position="149"/>
    </location>
</feature>
<keyword evidence="3" id="KW-1003">Cell membrane</keyword>
<name>A0ABU2A2H2_9CORY</name>
<dbReference type="InterPro" id="IPR020846">
    <property type="entry name" value="MFS_dom"/>
</dbReference>
<evidence type="ECO:0000259" key="9">
    <source>
        <dbReference type="PROSITE" id="PS50850"/>
    </source>
</evidence>
<feature type="region of interest" description="Disordered" evidence="7">
    <location>
        <begin position="1"/>
        <end position="27"/>
    </location>
</feature>
<feature type="transmembrane region" description="Helical" evidence="8">
    <location>
        <begin position="294"/>
        <end position="312"/>
    </location>
</feature>
<organism evidence="10 11">
    <name type="scientific">Corynebacterium guangdongense</name>
    <dbReference type="NCBI Taxonomy" id="1783348"/>
    <lineage>
        <taxon>Bacteria</taxon>
        <taxon>Bacillati</taxon>
        <taxon>Actinomycetota</taxon>
        <taxon>Actinomycetes</taxon>
        <taxon>Mycobacteriales</taxon>
        <taxon>Corynebacteriaceae</taxon>
        <taxon>Corynebacterium</taxon>
    </lineage>
</organism>
<feature type="transmembrane region" description="Helical" evidence="8">
    <location>
        <begin position="170"/>
        <end position="192"/>
    </location>
</feature>
<evidence type="ECO:0000256" key="5">
    <source>
        <dbReference type="ARBA" id="ARBA00022989"/>
    </source>
</evidence>
<gene>
    <name evidence="10" type="ORF">J2S39_002363</name>
</gene>
<reference evidence="10" key="1">
    <citation type="submission" date="2023-07" db="EMBL/GenBank/DDBJ databases">
        <title>Sequencing the genomes of 1000 actinobacteria strains.</title>
        <authorList>
            <person name="Klenk H.-P."/>
        </authorList>
    </citation>
    <scope>NUCLEOTIDE SEQUENCE</scope>
    <source>
        <strain evidence="10">DSM 107476</strain>
    </source>
</reference>
<dbReference type="SUPFAM" id="SSF103473">
    <property type="entry name" value="MFS general substrate transporter"/>
    <property type="match status" value="1"/>
</dbReference>
<evidence type="ECO:0000256" key="3">
    <source>
        <dbReference type="ARBA" id="ARBA00022475"/>
    </source>
</evidence>
<feature type="transmembrane region" description="Helical" evidence="8">
    <location>
        <begin position="391"/>
        <end position="409"/>
    </location>
</feature>
<dbReference type="Gene3D" id="1.20.1250.20">
    <property type="entry name" value="MFS general substrate transporter like domains"/>
    <property type="match status" value="2"/>
</dbReference>
<evidence type="ECO:0000313" key="10">
    <source>
        <dbReference type="EMBL" id="MDR7330687.1"/>
    </source>
</evidence>
<accession>A0ABU2A2H2</accession>
<keyword evidence="11" id="KW-1185">Reference proteome</keyword>
<dbReference type="InterPro" id="IPR036259">
    <property type="entry name" value="MFS_trans_sf"/>
</dbReference>
<evidence type="ECO:0000256" key="4">
    <source>
        <dbReference type="ARBA" id="ARBA00022692"/>
    </source>
</evidence>
<keyword evidence="5 8" id="KW-1133">Transmembrane helix</keyword>
<dbReference type="EMBL" id="JAVDXZ010000001">
    <property type="protein sequence ID" value="MDR7330687.1"/>
    <property type="molecule type" value="Genomic_DNA"/>
</dbReference>
<keyword evidence="4 8" id="KW-0812">Transmembrane</keyword>
<feature type="transmembrane region" description="Helical" evidence="8">
    <location>
        <begin position="44"/>
        <end position="63"/>
    </location>
</feature>
<dbReference type="PANTHER" id="PTHR43045:SF1">
    <property type="entry name" value="SHIKIMATE TRANSPORTER"/>
    <property type="match status" value="1"/>
</dbReference>
<evidence type="ECO:0000256" key="1">
    <source>
        <dbReference type="ARBA" id="ARBA00004651"/>
    </source>
</evidence>
<keyword evidence="6 8" id="KW-0472">Membrane</keyword>
<dbReference type="InterPro" id="IPR011701">
    <property type="entry name" value="MFS"/>
</dbReference>
<feature type="transmembrane region" description="Helical" evidence="8">
    <location>
        <begin position="324"/>
        <end position="342"/>
    </location>
</feature>
<keyword evidence="2" id="KW-0813">Transport</keyword>
<feature type="transmembrane region" description="Helical" evidence="8">
    <location>
        <begin position="415"/>
        <end position="436"/>
    </location>
</feature>
<feature type="transmembrane region" description="Helical" evidence="8">
    <location>
        <begin position="262"/>
        <end position="282"/>
    </location>
</feature>
<feature type="transmembrane region" description="Helical" evidence="8">
    <location>
        <begin position="69"/>
        <end position="93"/>
    </location>
</feature>
<dbReference type="CDD" id="cd17369">
    <property type="entry name" value="MFS_ShiA_like"/>
    <property type="match status" value="1"/>
</dbReference>
<dbReference type="PROSITE" id="PS50850">
    <property type="entry name" value="MFS"/>
    <property type="match status" value="1"/>
</dbReference>
<feature type="transmembrane region" description="Helical" evidence="8">
    <location>
        <begin position="204"/>
        <end position="223"/>
    </location>
</feature>
<feature type="domain" description="Major facilitator superfamily (MFS) profile" evidence="9">
    <location>
        <begin position="32"/>
        <end position="442"/>
    </location>
</feature>
<dbReference type="Proteomes" id="UP001180840">
    <property type="component" value="Unassembled WGS sequence"/>
</dbReference>
<evidence type="ECO:0000256" key="2">
    <source>
        <dbReference type="ARBA" id="ARBA00022448"/>
    </source>
</evidence>
<dbReference type="RefSeq" id="WP_290196617.1">
    <property type="nucleotide sequence ID" value="NZ_CP047654.1"/>
</dbReference>
<comment type="subcellular location">
    <subcellularLocation>
        <location evidence="1">Cell membrane</location>
        <topology evidence="1">Multi-pass membrane protein</topology>
    </subcellularLocation>
</comment>
<protein>
    <submittedName>
        <fullName evidence="10">MFS family permease</fullName>
    </submittedName>
</protein>
<feature type="transmembrane region" description="Helical" evidence="8">
    <location>
        <begin position="348"/>
        <end position="370"/>
    </location>
</feature>
<proteinExistence type="predicted"/>
<dbReference type="Pfam" id="PF07690">
    <property type="entry name" value="MFS_1"/>
    <property type="match status" value="1"/>
</dbReference>
<comment type="caution">
    <text evidence="10">The sequence shown here is derived from an EMBL/GenBank/DDBJ whole genome shotgun (WGS) entry which is preliminary data.</text>
</comment>